<name>A0ABW4N5D6_9CAUL</name>
<comment type="subcellular location">
    <subcellularLocation>
        <location evidence="1">Cell outer membrane</location>
        <topology evidence="1">Lipid-anchor</topology>
    </subcellularLocation>
</comment>
<dbReference type="Pfam" id="PF05433">
    <property type="entry name" value="Rick_17kDa_Anti"/>
    <property type="match status" value="1"/>
</dbReference>
<evidence type="ECO:0000256" key="2">
    <source>
        <dbReference type="ARBA" id="ARBA00008681"/>
    </source>
</evidence>
<evidence type="ECO:0000313" key="8">
    <source>
        <dbReference type="Proteomes" id="UP001597237"/>
    </source>
</evidence>
<evidence type="ECO:0000259" key="6">
    <source>
        <dbReference type="Pfam" id="PF05433"/>
    </source>
</evidence>
<feature type="domain" description="Glycine zipper 2TM" evidence="6">
    <location>
        <begin position="54"/>
        <end position="94"/>
    </location>
</feature>
<proteinExistence type="inferred from homology"/>
<comment type="similarity">
    <text evidence="2">Belongs to the rickettsiale 17 kDa surface antigen family.</text>
</comment>
<accession>A0ABW4N5D6</accession>
<keyword evidence="4" id="KW-0449">Lipoprotein</keyword>
<dbReference type="Proteomes" id="UP001597237">
    <property type="component" value="Unassembled WGS sequence"/>
</dbReference>
<evidence type="ECO:0000313" key="7">
    <source>
        <dbReference type="EMBL" id="MFD1785337.1"/>
    </source>
</evidence>
<dbReference type="EMBL" id="JBHUEY010000006">
    <property type="protein sequence ID" value="MFD1785337.1"/>
    <property type="molecule type" value="Genomic_DNA"/>
</dbReference>
<feature type="chain" id="PRO_5046912407" description="17 kDa surface antigen" evidence="5">
    <location>
        <begin position="26"/>
        <end position="206"/>
    </location>
</feature>
<evidence type="ECO:0000256" key="4">
    <source>
        <dbReference type="ARBA" id="ARBA00023288"/>
    </source>
</evidence>
<evidence type="ECO:0000256" key="5">
    <source>
        <dbReference type="SAM" id="SignalP"/>
    </source>
</evidence>
<evidence type="ECO:0000256" key="1">
    <source>
        <dbReference type="ARBA" id="ARBA00004459"/>
    </source>
</evidence>
<dbReference type="RefSeq" id="WP_377284182.1">
    <property type="nucleotide sequence ID" value="NZ_JBHRSI010000013.1"/>
</dbReference>
<evidence type="ECO:0000256" key="3">
    <source>
        <dbReference type="ARBA" id="ARBA00015281"/>
    </source>
</evidence>
<comment type="caution">
    <text evidence="7">The sequence shown here is derived from an EMBL/GenBank/DDBJ whole genome shotgun (WGS) entry which is preliminary data.</text>
</comment>
<dbReference type="InterPro" id="IPR008816">
    <property type="entry name" value="Gly_zipper_2TM_dom"/>
</dbReference>
<protein>
    <recommendedName>
        <fullName evidence="3">17 kDa surface antigen</fullName>
    </recommendedName>
</protein>
<feature type="signal peptide" evidence="5">
    <location>
        <begin position="1"/>
        <end position="25"/>
    </location>
</feature>
<keyword evidence="8" id="KW-1185">Reference proteome</keyword>
<reference evidence="8" key="1">
    <citation type="journal article" date="2019" name="Int. J. Syst. Evol. Microbiol.">
        <title>The Global Catalogue of Microorganisms (GCM) 10K type strain sequencing project: providing services to taxonomists for standard genome sequencing and annotation.</title>
        <authorList>
            <consortium name="The Broad Institute Genomics Platform"/>
            <consortium name="The Broad Institute Genome Sequencing Center for Infectious Disease"/>
            <person name="Wu L."/>
            <person name="Ma J."/>
        </authorList>
    </citation>
    <scope>NUCLEOTIDE SEQUENCE [LARGE SCALE GENOMIC DNA]</scope>
    <source>
        <strain evidence="8">DFY28</strain>
    </source>
</reference>
<sequence>MTFRSTLAKSALAAVAGVAAMTAVAAPSVASAQTYGGAYYDPCRREQTNRGTVGGLIGGALGAAIGSNAAARKNRTEGALLGGALGAVAGAAVGNNSAACRSGYPQDSYYGYDRGYSSGYYNQPYALEDRYRSNGYYGGGYYGSAYEDDYDGYAYGYGGERLRITQRAGADGCALAESPVYMPDGRTVTRMVRVCRDSRGRYQVVD</sequence>
<gene>
    <name evidence="7" type="ORF">ACFSC0_18190</name>
</gene>
<keyword evidence="5" id="KW-0732">Signal</keyword>
<organism evidence="7 8">
    <name type="scientific">Phenylobacterium terrae</name>
    <dbReference type="NCBI Taxonomy" id="2665495"/>
    <lineage>
        <taxon>Bacteria</taxon>
        <taxon>Pseudomonadati</taxon>
        <taxon>Pseudomonadota</taxon>
        <taxon>Alphaproteobacteria</taxon>
        <taxon>Caulobacterales</taxon>
        <taxon>Caulobacteraceae</taxon>
        <taxon>Phenylobacterium</taxon>
    </lineage>
</organism>